<accession>A0A4Q9DZY5</accession>
<dbReference type="AlphaFoldDB" id="A0A4Q9DZY5"/>
<dbReference type="SUPFAM" id="SSF52833">
    <property type="entry name" value="Thioredoxin-like"/>
    <property type="match status" value="1"/>
</dbReference>
<dbReference type="InterPro" id="IPR036249">
    <property type="entry name" value="Thioredoxin-like_sf"/>
</dbReference>
<reference evidence="3 4" key="1">
    <citation type="submission" date="2019-02" db="EMBL/GenBank/DDBJ databases">
        <title>Paenibacillus sp. nov., isolated from surface-sterilized tissue of Thalictrum simplex L.</title>
        <authorList>
            <person name="Tuo L."/>
        </authorList>
    </citation>
    <scope>NUCLEOTIDE SEQUENCE [LARGE SCALE GENOMIC DNA]</scope>
    <source>
        <strain evidence="3 4">N2SHLJ1</strain>
    </source>
</reference>
<evidence type="ECO:0000313" key="3">
    <source>
        <dbReference type="EMBL" id="TBL81413.1"/>
    </source>
</evidence>
<dbReference type="OrthoDB" id="25753at2"/>
<keyword evidence="1" id="KW-1015">Disulfide bond</keyword>
<dbReference type="Proteomes" id="UP000293142">
    <property type="component" value="Unassembled WGS sequence"/>
</dbReference>
<dbReference type="PANTHER" id="PTHR42852:SF1">
    <property type="entry name" value="THIOREDOXIN-LIKE PROTEIN YNEN"/>
    <property type="match status" value="1"/>
</dbReference>
<dbReference type="InterPro" id="IPR050553">
    <property type="entry name" value="Thioredoxin_ResA/DsbE_sf"/>
</dbReference>
<proteinExistence type="predicted"/>
<keyword evidence="4" id="KW-1185">Reference proteome</keyword>
<evidence type="ECO:0000256" key="1">
    <source>
        <dbReference type="ARBA" id="ARBA00023157"/>
    </source>
</evidence>
<protein>
    <submittedName>
        <fullName evidence="3">TlpA family protein disulfide reductase</fullName>
    </submittedName>
</protein>
<organism evidence="3 4">
    <name type="scientific">Paenibacillus thalictri</name>
    <dbReference type="NCBI Taxonomy" id="2527873"/>
    <lineage>
        <taxon>Bacteria</taxon>
        <taxon>Bacillati</taxon>
        <taxon>Bacillota</taxon>
        <taxon>Bacilli</taxon>
        <taxon>Bacillales</taxon>
        <taxon>Paenibacillaceae</taxon>
        <taxon>Paenibacillus</taxon>
    </lineage>
</organism>
<dbReference type="Gene3D" id="3.40.30.10">
    <property type="entry name" value="Glutaredoxin"/>
    <property type="match status" value="1"/>
</dbReference>
<evidence type="ECO:0000313" key="4">
    <source>
        <dbReference type="Proteomes" id="UP000293142"/>
    </source>
</evidence>
<dbReference type="PANTHER" id="PTHR42852">
    <property type="entry name" value="THIOL:DISULFIDE INTERCHANGE PROTEIN DSBE"/>
    <property type="match status" value="1"/>
</dbReference>
<comment type="caution">
    <text evidence="3">The sequence shown here is derived from an EMBL/GenBank/DDBJ whole genome shotgun (WGS) entry which is preliminary data.</text>
</comment>
<evidence type="ECO:0000259" key="2">
    <source>
        <dbReference type="PROSITE" id="PS51352"/>
    </source>
</evidence>
<name>A0A4Q9DZY5_9BACL</name>
<sequence>MKRNLIVCLLIIALAGFAVYEHMSVSSAKESTAAGFDEPATEQLQKPAPSFTLKSLDGTSYTVGGPREKPLIVNFWASWCDPCHQEAPDLKKIADQYKNDLDFYAVNVTKGDTEKNAKDFVKQYDFKMPVLMDMDGKVSEQYRVLFIPTTYLIDRDGTIREVVHVLTPQQWEKKIKALLKK</sequence>
<dbReference type="PROSITE" id="PS51352">
    <property type="entry name" value="THIOREDOXIN_2"/>
    <property type="match status" value="1"/>
</dbReference>
<dbReference type="CDD" id="cd02966">
    <property type="entry name" value="TlpA_like_family"/>
    <property type="match status" value="1"/>
</dbReference>
<dbReference type="GO" id="GO:0016491">
    <property type="term" value="F:oxidoreductase activity"/>
    <property type="evidence" value="ECO:0007669"/>
    <property type="project" value="InterPro"/>
</dbReference>
<dbReference type="InterPro" id="IPR000866">
    <property type="entry name" value="AhpC/TSA"/>
</dbReference>
<dbReference type="Pfam" id="PF00578">
    <property type="entry name" value="AhpC-TSA"/>
    <property type="match status" value="1"/>
</dbReference>
<dbReference type="EMBL" id="SIRE01000003">
    <property type="protein sequence ID" value="TBL81413.1"/>
    <property type="molecule type" value="Genomic_DNA"/>
</dbReference>
<dbReference type="InterPro" id="IPR013766">
    <property type="entry name" value="Thioredoxin_domain"/>
</dbReference>
<gene>
    <name evidence="3" type="ORF">EYB31_04400</name>
</gene>
<dbReference type="GO" id="GO:0016209">
    <property type="term" value="F:antioxidant activity"/>
    <property type="evidence" value="ECO:0007669"/>
    <property type="project" value="InterPro"/>
</dbReference>
<feature type="domain" description="Thioredoxin" evidence="2">
    <location>
        <begin position="42"/>
        <end position="180"/>
    </location>
</feature>